<dbReference type="KEGG" id="tmar:MARIT_0950"/>
<organism evidence="4 5">
    <name type="scientific">Tenacibaculum maritimum NCIMB 2154</name>
    <dbReference type="NCBI Taxonomy" id="1349785"/>
    <lineage>
        <taxon>Bacteria</taxon>
        <taxon>Pseudomonadati</taxon>
        <taxon>Bacteroidota</taxon>
        <taxon>Flavobacteriia</taxon>
        <taxon>Flavobacteriales</taxon>
        <taxon>Flavobacteriaceae</taxon>
        <taxon>Tenacibaculum</taxon>
    </lineage>
</organism>
<dbReference type="Proteomes" id="UP000231564">
    <property type="component" value="Chromosome MARIT"/>
</dbReference>
<accession>A0A2H1E8K4</accession>
<gene>
    <name evidence="4" type="ORF">MARIT_0950</name>
</gene>
<reference evidence="4 5" key="1">
    <citation type="submission" date="2016-11" db="EMBL/GenBank/DDBJ databases">
        <authorList>
            <person name="Jaros S."/>
            <person name="Januszkiewicz K."/>
            <person name="Wedrychowicz H."/>
        </authorList>
    </citation>
    <scope>NUCLEOTIDE SEQUENCE [LARGE SCALE GENOMIC DNA]</scope>
    <source>
        <strain evidence="4">NCIMB 2154T</strain>
    </source>
</reference>
<dbReference type="SUPFAM" id="SSF55729">
    <property type="entry name" value="Acyl-CoA N-acyltransferases (Nat)"/>
    <property type="match status" value="1"/>
</dbReference>
<protein>
    <submittedName>
        <fullName evidence="4">Acetyltransferase, GNAT family</fullName>
        <ecNumber evidence="4">2.3.1.-</ecNumber>
    </submittedName>
</protein>
<name>A0A2H1E8K4_9FLAO</name>
<dbReference type="InterPro" id="IPR000182">
    <property type="entry name" value="GNAT_dom"/>
</dbReference>
<dbReference type="GO" id="GO:0016747">
    <property type="term" value="F:acyltransferase activity, transferring groups other than amino-acyl groups"/>
    <property type="evidence" value="ECO:0007669"/>
    <property type="project" value="InterPro"/>
</dbReference>
<feature type="domain" description="N-acetyltransferase" evidence="3">
    <location>
        <begin position="7"/>
        <end position="175"/>
    </location>
</feature>
<dbReference type="RefSeq" id="WP_024740740.1">
    <property type="nucleotide sequence ID" value="NZ_BAUG01000011.1"/>
</dbReference>
<dbReference type="PANTHER" id="PTHR42919:SF8">
    <property type="entry name" value="N-ALPHA-ACETYLTRANSFERASE 50"/>
    <property type="match status" value="1"/>
</dbReference>
<dbReference type="AlphaFoldDB" id="A0A2H1E8K4"/>
<evidence type="ECO:0000259" key="3">
    <source>
        <dbReference type="PROSITE" id="PS51186"/>
    </source>
</evidence>
<dbReference type="OrthoDB" id="7205533at2"/>
<dbReference type="CDD" id="cd04301">
    <property type="entry name" value="NAT_SF"/>
    <property type="match status" value="1"/>
</dbReference>
<dbReference type="GeneID" id="47722516"/>
<dbReference type="PROSITE" id="PS51186">
    <property type="entry name" value="GNAT"/>
    <property type="match status" value="1"/>
</dbReference>
<dbReference type="EMBL" id="LT634361">
    <property type="protein sequence ID" value="SFZ81102.1"/>
    <property type="molecule type" value="Genomic_DNA"/>
</dbReference>
<keyword evidence="1 4" id="KW-0808">Transferase</keyword>
<proteinExistence type="predicted"/>
<dbReference type="Gene3D" id="3.40.630.30">
    <property type="match status" value="1"/>
</dbReference>
<dbReference type="EC" id="2.3.1.-" evidence="4"/>
<keyword evidence="2 4" id="KW-0012">Acyltransferase</keyword>
<evidence type="ECO:0000313" key="4">
    <source>
        <dbReference type="EMBL" id="SFZ81102.1"/>
    </source>
</evidence>
<evidence type="ECO:0000256" key="1">
    <source>
        <dbReference type="ARBA" id="ARBA00022679"/>
    </source>
</evidence>
<keyword evidence="5" id="KW-1185">Reference proteome</keyword>
<evidence type="ECO:0000313" key="5">
    <source>
        <dbReference type="Proteomes" id="UP000231564"/>
    </source>
</evidence>
<sequence>MQTSPLLKLVPVGLKDLEKLILLSKKTYADSFSESNSTQNMNDYLKKAFNKQQLEKEIVNTESKFYFIKYNSEIAGYLKLNFGNSQTDLKDPNAMEIERIYILNKFQRKKIGQYLLDFAMKIANHRKLKYIWLGVWEKNLKAIKFYRKNGFKKNGSHPFKMGTETQTDDIMVKNI</sequence>
<dbReference type="Pfam" id="PF00583">
    <property type="entry name" value="Acetyltransf_1"/>
    <property type="match status" value="1"/>
</dbReference>
<dbReference type="InterPro" id="IPR051556">
    <property type="entry name" value="N-term/lysine_N-AcTrnsfr"/>
</dbReference>
<dbReference type="InterPro" id="IPR016181">
    <property type="entry name" value="Acyl_CoA_acyltransferase"/>
</dbReference>
<evidence type="ECO:0000256" key="2">
    <source>
        <dbReference type="ARBA" id="ARBA00023315"/>
    </source>
</evidence>
<dbReference type="PANTHER" id="PTHR42919">
    <property type="entry name" value="N-ALPHA-ACETYLTRANSFERASE"/>
    <property type="match status" value="1"/>
</dbReference>